<keyword evidence="2" id="KW-1185">Reference proteome</keyword>
<comment type="caution">
    <text evidence="1">The sequence shown here is derived from an EMBL/GenBank/DDBJ whole genome shotgun (WGS) entry which is preliminary data.</text>
</comment>
<evidence type="ECO:0000313" key="1">
    <source>
        <dbReference type="EMBL" id="MEO1768221.1"/>
    </source>
</evidence>
<gene>
    <name evidence="1" type="ORF">JZO67_000130</name>
</gene>
<dbReference type="EMBL" id="JAFREL020000001">
    <property type="protein sequence ID" value="MEO1768221.1"/>
    <property type="molecule type" value="Genomic_DNA"/>
</dbReference>
<sequence>MTKEVSGTVMLNLADGSKRFLVRHEGTANEFARTEIKKENTVLASFLNFLKSVVQININEISLVELTNTQANGISLPLYVFEMNQEEVTELPEGFVWETPDSVREILHTFEIEGVPLF</sequence>
<dbReference type="Proteomes" id="UP000664357">
    <property type="component" value="Unassembled WGS sequence"/>
</dbReference>
<name>A0ABV0EI10_9ENTE</name>
<dbReference type="RefSeq" id="WP_207705474.1">
    <property type="nucleotide sequence ID" value="NZ_JAFREL020000001.1"/>
</dbReference>
<accession>A0ABV0EI10</accession>
<proteinExistence type="predicted"/>
<protein>
    <submittedName>
        <fullName evidence="1">Uncharacterized protein</fullName>
    </submittedName>
</protein>
<organism evidence="1 2">
    <name type="scientific">Candidatus Enterococcus ferrettii</name>
    <dbReference type="NCBI Taxonomy" id="2815324"/>
    <lineage>
        <taxon>Bacteria</taxon>
        <taxon>Bacillati</taxon>
        <taxon>Bacillota</taxon>
        <taxon>Bacilli</taxon>
        <taxon>Lactobacillales</taxon>
        <taxon>Enterococcaceae</taxon>
        <taxon>Enterococcus</taxon>
    </lineage>
</organism>
<reference evidence="1 2" key="1">
    <citation type="submission" date="2021-03" db="EMBL/GenBank/DDBJ databases">
        <authorList>
            <person name="Gilmore M.S."/>
            <person name="Schwartzman J."/>
            <person name="Van Tyne D."/>
            <person name="Martin M."/>
            <person name="Earl A.M."/>
            <person name="Manson A.L."/>
            <person name="Straub T."/>
            <person name="Salamzade R."/>
            <person name="Saavedra J."/>
            <person name="Lebreton F."/>
            <person name="Prichula J."/>
            <person name="Schaufler K."/>
            <person name="Gaca A."/>
            <person name="Sgardioli B."/>
            <person name="Wagenaar J."/>
            <person name="Strong T."/>
        </authorList>
    </citation>
    <scope>NUCLEOTIDE SEQUENCE [LARGE SCALE GENOMIC DNA]</scope>
    <source>
        <strain evidence="1 2">665A</strain>
    </source>
</reference>
<evidence type="ECO:0000313" key="2">
    <source>
        <dbReference type="Proteomes" id="UP000664357"/>
    </source>
</evidence>
<reference evidence="1 2" key="2">
    <citation type="submission" date="2024-02" db="EMBL/GenBank/DDBJ databases">
        <title>The Genome Sequence of Enterococcus sp. DIV0159.</title>
        <authorList>
            <person name="Earl A."/>
            <person name="Manson A."/>
            <person name="Gilmore M."/>
            <person name="Sanders J."/>
            <person name="Shea T."/>
            <person name="Howe W."/>
            <person name="Livny J."/>
            <person name="Cuomo C."/>
            <person name="Neafsey D."/>
            <person name="Birren B."/>
        </authorList>
    </citation>
    <scope>NUCLEOTIDE SEQUENCE [LARGE SCALE GENOMIC DNA]</scope>
    <source>
        <strain evidence="1 2">665A</strain>
    </source>
</reference>